<keyword evidence="4" id="KW-1185">Reference proteome</keyword>
<dbReference type="InterPro" id="IPR013761">
    <property type="entry name" value="SAM/pointed_sf"/>
</dbReference>
<keyword evidence="1" id="KW-1133">Transmembrane helix</keyword>
<evidence type="ECO:0000313" key="4">
    <source>
        <dbReference type="Proteomes" id="UP000192247"/>
    </source>
</evidence>
<dbReference type="STRING" id="418985.A0A1V9XLM9"/>
<dbReference type="EMBL" id="MNPL01008411">
    <property type="protein sequence ID" value="OQR74248.1"/>
    <property type="molecule type" value="Genomic_DNA"/>
</dbReference>
<feature type="domain" description="SAM" evidence="2">
    <location>
        <begin position="90"/>
        <end position="153"/>
    </location>
</feature>
<feature type="transmembrane region" description="Helical" evidence="1">
    <location>
        <begin position="266"/>
        <end position="289"/>
    </location>
</feature>
<comment type="caution">
    <text evidence="3">The sequence shown here is derived from an EMBL/GenBank/DDBJ whole genome shotgun (WGS) entry which is preliminary data.</text>
</comment>
<protein>
    <submittedName>
        <fullName evidence="3">Ankyrin repeat</fullName>
    </submittedName>
</protein>
<dbReference type="InterPro" id="IPR001660">
    <property type="entry name" value="SAM"/>
</dbReference>
<dbReference type="OrthoDB" id="448455at2759"/>
<reference evidence="3 4" key="1">
    <citation type="journal article" date="2017" name="Gigascience">
        <title>Draft genome of the honey bee ectoparasitic mite, Tropilaelaps mercedesae, is shaped by the parasitic life history.</title>
        <authorList>
            <person name="Dong X."/>
            <person name="Armstrong S.D."/>
            <person name="Xia D."/>
            <person name="Makepeace B.L."/>
            <person name="Darby A.C."/>
            <person name="Kadowaki T."/>
        </authorList>
    </citation>
    <scope>NUCLEOTIDE SEQUENCE [LARGE SCALE GENOMIC DNA]</scope>
    <source>
        <strain evidence="3">Wuxi-XJTLU</strain>
    </source>
</reference>
<evidence type="ECO:0000313" key="3">
    <source>
        <dbReference type="EMBL" id="OQR74248.1"/>
    </source>
</evidence>
<sequence length="295" mass="33261">MITLKNHTALDIAEINGKRHVADTLRVVTQVPPLVPRSPVPSMRLATVIEEPVERDKAKSITQSEKKATLNNNENNINCLIEVSPARSKHTNEDLYLFLFSLDLLNYLPLLQAHRVDFHTLLLFEDSDLKRVGIAEAGARKKLLAAIFKVHRQPWRKNSLSKLSHQNLNCHDVQEMLADLTFHMDCMRSSVAFILRQLEKDDTVLSKEVQANGGIDAIFYEHQLLMFANDSIRCECVKLQRHLAKLRGYSQYPLISYGRIPESKQAGLVVLTVAVVASVGAMAVVGLFMSRRTLI</sequence>
<accession>A0A1V9XLM9</accession>
<dbReference type="SUPFAM" id="SSF47769">
    <property type="entry name" value="SAM/Pointed domain"/>
    <property type="match status" value="1"/>
</dbReference>
<dbReference type="Gene3D" id="1.10.150.50">
    <property type="entry name" value="Transcription Factor, Ets-1"/>
    <property type="match status" value="1"/>
</dbReference>
<dbReference type="PROSITE" id="PS50105">
    <property type="entry name" value="SAM_DOMAIN"/>
    <property type="match status" value="1"/>
</dbReference>
<gene>
    <name evidence="3" type="ORF">BIW11_09201</name>
</gene>
<dbReference type="Proteomes" id="UP000192247">
    <property type="component" value="Unassembled WGS sequence"/>
</dbReference>
<dbReference type="InParanoid" id="A0A1V9XLM9"/>
<evidence type="ECO:0000259" key="2">
    <source>
        <dbReference type="PROSITE" id="PS50105"/>
    </source>
</evidence>
<evidence type="ECO:0000256" key="1">
    <source>
        <dbReference type="SAM" id="Phobius"/>
    </source>
</evidence>
<dbReference type="Pfam" id="PF00536">
    <property type="entry name" value="SAM_1"/>
    <property type="match status" value="1"/>
</dbReference>
<organism evidence="3 4">
    <name type="scientific">Tropilaelaps mercedesae</name>
    <dbReference type="NCBI Taxonomy" id="418985"/>
    <lineage>
        <taxon>Eukaryota</taxon>
        <taxon>Metazoa</taxon>
        <taxon>Ecdysozoa</taxon>
        <taxon>Arthropoda</taxon>
        <taxon>Chelicerata</taxon>
        <taxon>Arachnida</taxon>
        <taxon>Acari</taxon>
        <taxon>Parasitiformes</taxon>
        <taxon>Mesostigmata</taxon>
        <taxon>Gamasina</taxon>
        <taxon>Dermanyssoidea</taxon>
        <taxon>Laelapidae</taxon>
        <taxon>Tropilaelaps</taxon>
    </lineage>
</organism>
<dbReference type="AlphaFoldDB" id="A0A1V9XLM9"/>
<keyword evidence="1" id="KW-0472">Membrane</keyword>
<name>A0A1V9XLM9_9ACAR</name>
<keyword evidence="1" id="KW-0812">Transmembrane</keyword>
<proteinExistence type="predicted"/>